<feature type="non-terminal residue" evidence="16">
    <location>
        <position position="1"/>
    </location>
</feature>
<keyword evidence="14" id="KW-0521">NADP</keyword>
<keyword evidence="14" id="KW-0560">Oxidoreductase</keyword>
<evidence type="ECO:0000256" key="4">
    <source>
        <dbReference type="ARBA" id="ARBA00022692"/>
    </source>
</evidence>
<dbReference type="EC" id="1.3.1.94" evidence="3 14"/>
<evidence type="ECO:0000313" key="17">
    <source>
        <dbReference type="Proteomes" id="UP001162483"/>
    </source>
</evidence>
<comment type="catalytic activity">
    <reaction evidence="11">
        <text>a 3-oxo-5alpha-steroid + NADP(+) = a 3-oxo-Delta(4)-steroid + NADPH + H(+)</text>
        <dbReference type="Rhea" id="RHEA:54384"/>
        <dbReference type="ChEBI" id="CHEBI:13601"/>
        <dbReference type="ChEBI" id="CHEBI:15378"/>
        <dbReference type="ChEBI" id="CHEBI:47909"/>
        <dbReference type="ChEBI" id="CHEBI:57783"/>
        <dbReference type="ChEBI" id="CHEBI:58349"/>
        <dbReference type="EC" id="1.3.1.22"/>
    </reaction>
    <physiologicalReaction direction="right-to-left" evidence="11">
        <dbReference type="Rhea" id="RHEA:54386"/>
    </physiologicalReaction>
</comment>
<dbReference type="PANTHER" id="PTHR14624">
    <property type="entry name" value="DFG10 PROTEIN"/>
    <property type="match status" value="1"/>
</dbReference>
<comment type="catalytic activity">
    <reaction evidence="12">
        <text>17beta-hydroxy-5alpha-androstan-3-one + NADP(+) = testosterone + NADPH + H(+)</text>
        <dbReference type="Rhea" id="RHEA:50820"/>
        <dbReference type="ChEBI" id="CHEBI:15378"/>
        <dbReference type="ChEBI" id="CHEBI:16330"/>
        <dbReference type="ChEBI" id="CHEBI:17347"/>
        <dbReference type="ChEBI" id="CHEBI:57783"/>
        <dbReference type="ChEBI" id="CHEBI:58349"/>
        <dbReference type="EC" id="1.3.1.22"/>
    </reaction>
    <physiologicalReaction direction="right-to-left" evidence="12">
        <dbReference type="Rhea" id="RHEA:50822"/>
    </physiologicalReaction>
</comment>
<keyword evidence="14" id="KW-0256">Endoplasmic reticulum</keyword>
<dbReference type="EC" id="1.3.1.22" evidence="2 14"/>
<organism evidence="16 17">
    <name type="scientific">Staurois parvus</name>
    <dbReference type="NCBI Taxonomy" id="386267"/>
    <lineage>
        <taxon>Eukaryota</taxon>
        <taxon>Metazoa</taxon>
        <taxon>Chordata</taxon>
        <taxon>Craniata</taxon>
        <taxon>Vertebrata</taxon>
        <taxon>Euteleostomi</taxon>
        <taxon>Amphibia</taxon>
        <taxon>Batrachia</taxon>
        <taxon>Anura</taxon>
        <taxon>Neobatrachia</taxon>
        <taxon>Ranoidea</taxon>
        <taxon>Ranidae</taxon>
        <taxon>Staurois</taxon>
    </lineage>
</organism>
<keyword evidence="6 14" id="KW-0472">Membrane</keyword>
<comment type="caution">
    <text evidence="16">The sequence shown here is derived from an EMBL/GenBank/DDBJ whole genome shotgun (WGS) entry which is preliminary data.</text>
</comment>
<comment type="caution">
    <text evidence="14">Lacks conserved residue(s) required for the propagation of feature annotation.</text>
</comment>
<feature type="transmembrane region" description="Helical" evidence="14">
    <location>
        <begin position="81"/>
        <end position="107"/>
    </location>
</feature>
<comment type="similarity">
    <text evidence="8 14">Belongs to the steroid 5-alpha reductase family. Polyprenal reductase subfamily.</text>
</comment>
<keyword evidence="5 14" id="KW-1133">Transmembrane helix</keyword>
<keyword evidence="17" id="KW-1185">Reference proteome</keyword>
<evidence type="ECO:0000256" key="5">
    <source>
        <dbReference type="ARBA" id="ARBA00022989"/>
    </source>
</evidence>
<dbReference type="InterPro" id="IPR039698">
    <property type="entry name" value="Dfg10/SRD5A3"/>
</dbReference>
<evidence type="ECO:0000256" key="1">
    <source>
        <dbReference type="ARBA" id="ARBA00004127"/>
    </source>
</evidence>
<proteinExistence type="inferred from homology"/>
<protein>
    <recommendedName>
        <fullName evidence="9 14">Polyprenal reductase</fullName>
        <ecNumber evidence="2 14">1.3.1.22</ecNumber>
        <ecNumber evidence="3 14">1.3.1.94</ecNumber>
    </recommendedName>
</protein>
<evidence type="ECO:0000256" key="10">
    <source>
        <dbReference type="ARBA" id="ARBA00048095"/>
    </source>
</evidence>
<evidence type="ECO:0000313" key="16">
    <source>
        <dbReference type="EMBL" id="CAI9532749.1"/>
    </source>
</evidence>
<comment type="pathway">
    <text evidence="14">Protein modification; protein glycosylation.</text>
</comment>
<comment type="catalytic activity">
    <reaction evidence="10">
        <text>androst-4-ene-3,17-dione + NADPH + H(+) = 5alpha-androstan-3,17-dione + NADP(+)</text>
        <dbReference type="Rhea" id="RHEA:50816"/>
        <dbReference type="ChEBI" id="CHEBI:15378"/>
        <dbReference type="ChEBI" id="CHEBI:15994"/>
        <dbReference type="ChEBI" id="CHEBI:16422"/>
        <dbReference type="ChEBI" id="CHEBI:57783"/>
        <dbReference type="ChEBI" id="CHEBI:58349"/>
    </reaction>
    <physiologicalReaction direction="right-to-left" evidence="10">
        <dbReference type="Rhea" id="RHEA:50818"/>
    </physiologicalReaction>
</comment>
<comment type="catalytic activity">
    <reaction evidence="13 14">
        <text>a di-trans,poly-cis-dolichal + NADP(+) = a di-trans,poly-cis-polyprenal + NADPH + H(+)</text>
        <dbReference type="Rhea" id="RHEA:80727"/>
        <dbReference type="Rhea" id="RHEA-COMP:19536"/>
        <dbReference type="Rhea" id="RHEA-COMP:19537"/>
        <dbReference type="ChEBI" id="CHEBI:15378"/>
        <dbReference type="ChEBI" id="CHEBI:57783"/>
        <dbReference type="ChEBI" id="CHEBI:58349"/>
        <dbReference type="ChEBI" id="CHEBI:231623"/>
        <dbReference type="ChEBI" id="CHEBI:231637"/>
        <dbReference type="EC" id="1.3.1.94"/>
    </reaction>
    <physiologicalReaction direction="right-to-left" evidence="13 14">
        <dbReference type="Rhea" id="RHEA:80729"/>
    </physiologicalReaction>
</comment>
<evidence type="ECO:0000256" key="12">
    <source>
        <dbReference type="ARBA" id="ARBA00049397"/>
    </source>
</evidence>
<evidence type="ECO:0000256" key="2">
    <source>
        <dbReference type="ARBA" id="ARBA00012049"/>
    </source>
</evidence>
<gene>
    <name evidence="16" type="ORF">SPARVUS_LOCUS269204</name>
</gene>
<comment type="subcellular location">
    <subcellularLocation>
        <location evidence="1">Endomembrane system</location>
        <topology evidence="1">Multi-pass membrane protein</topology>
    </subcellularLocation>
    <subcellularLocation>
        <location evidence="14">Endoplasmic reticulum membrane</location>
    </subcellularLocation>
</comment>
<dbReference type="Gene3D" id="1.20.120.1630">
    <property type="match status" value="1"/>
</dbReference>
<evidence type="ECO:0000256" key="3">
    <source>
        <dbReference type="ARBA" id="ARBA00012522"/>
    </source>
</evidence>
<dbReference type="InterPro" id="IPR001104">
    <property type="entry name" value="3-oxo-5_a-steroid_4-DH_C"/>
</dbReference>
<evidence type="ECO:0000256" key="9">
    <source>
        <dbReference type="ARBA" id="ARBA00047186"/>
    </source>
</evidence>
<keyword evidence="4 14" id="KW-0812">Transmembrane</keyword>
<evidence type="ECO:0000256" key="13">
    <source>
        <dbReference type="ARBA" id="ARBA00049427"/>
    </source>
</evidence>
<feature type="transmembrane region" description="Helical" evidence="14">
    <location>
        <begin position="20"/>
        <end position="36"/>
    </location>
</feature>
<dbReference type="EMBL" id="CATNWA010000082">
    <property type="protein sequence ID" value="CAI9532749.1"/>
    <property type="molecule type" value="Genomic_DNA"/>
</dbReference>
<feature type="domain" description="3-oxo-5-alpha-steroid 4-dehydrogenase C-terminal" evidence="15">
    <location>
        <begin position="21"/>
        <end position="139"/>
    </location>
</feature>
<dbReference type="Pfam" id="PF02544">
    <property type="entry name" value="Steroid_dh"/>
    <property type="match status" value="1"/>
</dbReference>
<evidence type="ECO:0000256" key="14">
    <source>
        <dbReference type="RuleBase" id="RU367081"/>
    </source>
</evidence>
<evidence type="ECO:0000256" key="7">
    <source>
        <dbReference type="ARBA" id="ARBA00045898"/>
    </source>
</evidence>
<reference evidence="16" key="1">
    <citation type="submission" date="2023-05" db="EMBL/GenBank/DDBJ databases">
        <authorList>
            <person name="Stuckert A."/>
        </authorList>
    </citation>
    <scope>NUCLEOTIDE SEQUENCE</scope>
</reference>
<dbReference type="PANTHER" id="PTHR14624:SF0">
    <property type="entry name" value="POLYPRENOL REDUCTASE"/>
    <property type="match status" value="1"/>
</dbReference>
<name>A0ABN9A9U1_9NEOB</name>
<evidence type="ECO:0000256" key="8">
    <source>
        <dbReference type="ARBA" id="ARBA00046320"/>
    </source>
</evidence>
<comment type="function">
    <text evidence="7">Plays a key role in early steps of protein N-linked glycosylation by being involved in the conversion of polyprenol into dolichol. Acts as a polyprenal reductase that mediates the reduction of polyprenal into dolichal in a NADP-dependent mechanism. Dolichols are required for the synthesis of dolichol-linked monosaccharides and the oligosaccharide precursor used for N-glycosylation. Also able to convert testosterone (T) into 5-alpha-dihydrotestosterone (DHT).</text>
</comment>
<sequence length="139" mass="16389">LDHATLEPKKVTVLDLALQIHWYHIIGLVLYIWASVHQHRCHVILANLRKNKSGKVVTMNHVEPNGDWFERVSCPHYFAELLIYISISFLFGLGHTTWWLVVMFVLFNQSLAAILCHEFYHEKFDNYPAHRKAFIPYVF</sequence>
<evidence type="ECO:0000259" key="15">
    <source>
        <dbReference type="Pfam" id="PF02544"/>
    </source>
</evidence>
<dbReference type="Proteomes" id="UP001162483">
    <property type="component" value="Unassembled WGS sequence"/>
</dbReference>
<evidence type="ECO:0000256" key="11">
    <source>
        <dbReference type="ARBA" id="ARBA00048765"/>
    </source>
</evidence>
<accession>A0ABN9A9U1</accession>
<evidence type="ECO:0000256" key="6">
    <source>
        <dbReference type="ARBA" id="ARBA00023136"/>
    </source>
</evidence>
<dbReference type="PROSITE" id="PS50244">
    <property type="entry name" value="S5A_REDUCTASE"/>
    <property type="match status" value="1"/>
</dbReference>